<reference evidence="10 11" key="1">
    <citation type="submission" date="2020-05" db="EMBL/GenBank/DDBJ databases">
        <title>Complete genome sequence of Hymenobacter sp. TS19 in Coasted Sand Dune.</title>
        <authorList>
            <person name="Lee J.-H."/>
            <person name="Jung J.-H."/>
            <person name="Jeong S."/>
            <person name="Zhao L."/>
            <person name="Kim M.-K."/>
            <person name="Seo H.-S."/>
            <person name="Lim S."/>
        </authorList>
    </citation>
    <scope>NUCLEOTIDE SEQUENCE [LARGE SCALE GENOMIC DNA]</scope>
    <source>
        <strain evidence="10 11">TS19</strain>
    </source>
</reference>
<evidence type="ECO:0000256" key="6">
    <source>
        <dbReference type="ARBA" id="ARBA00023134"/>
    </source>
</evidence>
<dbReference type="PANTHER" id="PTHR46390">
    <property type="entry name" value="MANNOSE-1-PHOSPHATE GUANYLYLTRANSFERASE"/>
    <property type="match status" value="1"/>
</dbReference>
<protein>
    <recommendedName>
        <fullName evidence="2">mannose-1-phosphate guanylyltransferase</fullName>
        <ecNumber evidence="2">2.7.7.13</ecNumber>
    </recommendedName>
</protein>
<dbReference type="CDD" id="cd02509">
    <property type="entry name" value="GDP-M1P_Guanylyltransferase"/>
    <property type="match status" value="1"/>
</dbReference>
<dbReference type="InterPro" id="IPR054566">
    <property type="entry name" value="ManC/GMP-like_b-helix"/>
</dbReference>
<dbReference type="Pfam" id="PF22640">
    <property type="entry name" value="ManC_GMP_beta-helix"/>
    <property type="match status" value="1"/>
</dbReference>
<dbReference type="RefSeq" id="WP_171590120.1">
    <property type="nucleotide sequence ID" value="NZ_CP053538.1"/>
</dbReference>
<keyword evidence="3 10" id="KW-0808">Transferase</keyword>
<name>A0A6M6BE36_9BACT</name>
<comment type="similarity">
    <text evidence="1">Belongs to the mannose-6-phosphate isomerase type 2 family.</text>
</comment>
<dbReference type="EC" id="2.7.7.13" evidence="2"/>
<dbReference type="InterPro" id="IPR051161">
    <property type="entry name" value="Mannose-6P_isomerase_type2"/>
</dbReference>
<dbReference type="GO" id="GO:0009298">
    <property type="term" value="P:GDP-mannose biosynthetic process"/>
    <property type="evidence" value="ECO:0007669"/>
    <property type="project" value="TreeGrafter"/>
</dbReference>
<dbReference type="GO" id="GO:0005525">
    <property type="term" value="F:GTP binding"/>
    <property type="evidence" value="ECO:0007669"/>
    <property type="project" value="UniProtKB-KW"/>
</dbReference>
<feature type="domain" description="Nucleotidyl transferase" evidence="8">
    <location>
        <begin position="8"/>
        <end position="304"/>
    </location>
</feature>
<keyword evidence="6" id="KW-0342">GTP-binding</keyword>
<keyword evidence="11" id="KW-1185">Reference proteome</keyword>
<sequence>MEQHTYLVVMAGGIGSRFWPFSRTHHPKQFHDVLGMGRSMLQLTVDRFRGICSPENVFVVTNRDYTDLVQQHLPELPPNQILGEPIGRNTAPCIAYASYRIAQRDPEAVIIVTPADHAVMHEENFREAIRTALGAAQKHNVLITLGIQPSRPDTGYGYIQFIDEDVNPKTVAAAKGGEQSTFPKGLFKVKTFTEKPNLELAKMFVSSGDFLWNSGLFVWRADAIISAFHHYLSDIAEVFDEGANDLGTEREEDFITRAYTRCRNISIDYGVMEKADNVYVLPADFGWSDLGTWDSLHRMGHHDADENVVDGNALLYDTRECVIKTPSERLVVVQGLEGFIVAEYDNVLLICKRTEEQRVKEFVADVKSKKGLGYN</sequence>
<dbReference type="PANTHER" id="PTHR46390:SF1">
    <property type="entry name" value="MANNOSE-1-PHOSPHATE GUANYLYLTRANSFERASE"/>
    <property type="match status" value="1"/>
</dbReference>
<evidence type="ECO:0000256" key="7">
    <source>
        <dbReference type="ARBA" id="ARBA00047343"/>
    </source>
</evidence>
<proteinExistence type="inferred from homology"/>
<dbReference type="SUPFAM" id="SSF159283">
    <property type="entry name" value="Guanosine diphospho-D-mannose pyrophosphorylase/mannose-6-phosphate isomerase linker domain"/>
    <property type="match status" value="1"/>
</dbReference>
<dbReference type="AlphaFoldDB" id="A0A6M6BE36"/>
<dbReference type="Pfam" id="PF00483">
    <property type="entry name" value="NTP_transferase"/>
    <property type="match status" value="1"/>
</dbReference>
<evidence type="ECO:0000256" key="4">
    <source>
        <dbReference type="ARBA" id="ARBA00022695"/>
    </source>
</evidence>
<evidence type="ECO:0000259" key="9">
    <source>
        <dbReference type="Pfam" id="PF22640"/>
    </source>
</evidence>
<dbReference type="Gene3D" id="3.90.550.10">
    <property type="entry name" value="Spore Coat Polysaccharide Biosynthesis Protein SpsA, Chain A"/>
    <property type="match status" value="1"/>
</dbReference>
<evidence type="ECO:0000256" key="5">
    <source>
        <dbReference type="ARBA" id="ARBA00022741"/>
    </source>
</evidence>
<evidence type="ECO:0000256" key="1">
    <source>
        <dbReference type="ARBA" id="ARBA00006115"/>
    </source>
</evidence>
<accession>A0A6M6BE36</accession>
<evidence type="ECO:0000256" key="3">
    <source>
        <dbReference type="ARBA" id="ARBA00022679"/>
    </source>
</evidence>
<dbReference type="GO" id="GO:0004475">
    <property type="term" value="F:mannose-1-phosphate guanylyltransferase (GTP) activity"/>
    <property type="evidence" value="ECO:0007669"/>
    <property type="project" value="UniProtKB-EC"/>
</dbReference>
<dbReference type="Proteomes" id="UP000501623">
    <property type="component" value="Chromosome"/>
</dbReference>
<dbReference type="InterPro" id="IPR029044">
    <property type="entry name" value="Nucleotide-diphossugar_trans"/>
</dbReference>
<dbReference type="KEGG" id="hts:HMJ29_03145"/>
<evidence type="ECO:0000313" key="10">
    <source>
        <dbReference type="EMBL" id="QJX45984.1"/>
    </source>
</evidence>
<evidence type="ECO:0000259" key="8">
    <source>
        <dbReference type="Pfam" id="PF00483"/>
    </source>
</evidence>
<comment type="catalytic activity">
    <reaction evidence="7">
        <text>alpha-D-mannose 1-phosphate + GTP + H(+) = GDP-alpha-D-mannose + diphosphate</text>
        <dbReference type="Rhea" id="RHEA:15229"/>
        <dbReference type="ChEBI" id="CHEBI:15378"/>
        <dbReference type="ChEBI" id="CHEBI:33019"/>
        <dbReference type="ChEBI" id="CHEBI:37565"/>
        <dbReference type="ChEBI" id="CHEBI:57527"/>
        <dbReference type="ChEBI" id="CHEBI:58409"/>
        <dbReference type="EC" id="2.7.7.13"/>
    </reaction>
</comment>
<dbReference type="InterPro" id="IPR005835">
    <property type="entry name" value="NTP_transferase_dom"/>
</dbReference>
<dbReference type="EMBL" id="CP053538">
    <property type="protein sequence ID" value="QJX45984.1"/>
    <property type="molecule type" value="Genomic_DNA"/>
</dbReference>
<keyword evidence="5" id="KW-0547">Nucleotide-binding</keyword>
<keyword evidence="4 10" id="KW-0548">Nucleotidyltransferase</keyword>
<evidence type="ECO:0000313" key="11">
    <source>
        <dbReference type="Proteomes" id="UP000501623"/>
    </source>
</evidence>
<dbReference type="InterPro" id="IPR049577">
    <property type="entry name" value="GMPP_N"/>
</dbReference>
<evidence type="ECO:0000256" key="2">
    <source>
        <dbReference type="ARBA" id="ARBA00012387"/>
    </source>
</evidence>
<dbReference type="SUPFAM" id="SSF53448">
    <property type="entry name" value="Nucleotide-diphospho-sugar transferases"/>
    <property type="match status" value="1"/>
</dbReference>
<feature type="domain" description="MannoseP isomerase/GMP-like beta-helix" evidence="9">
    <location>
        <begin position="311"/>
        <end position="364"/>
    </location>
</feature>
<gene>
    <name evidence="10" type="ORF">HMJ29_03145</name>
</gene>
<organism evidence="10 11">
    <name type="scientific">Hymenobacter taeanensis</name>
    <dbReference type="NCBI Taxonomy" id="2735321"/>
    <lineage>
        <taxon>Bacteria</taxon>
        <taxon>Pseudomonadati</taxon>
        <taxon>Bacteroidota</taxon>
        <taxon>Cytophagia</taxon>
        <taxon>Cytophagales</taxon>
        <taxon>Hymenobacteraceae</taxon>
        <taxon>Hymenobacter</taxon>
    </lineage>
</organism>
<dbReference type="FunFam" id="3.90.550.10:FF:000046">
    <property type="entry name" value="Mannose-1-phosphate guanylyltransferase (GDP)"/>
    <property type="match status" value="1"/>
</dbReference>